<dbReference type="Proteomes" id="UP000694864">
    <property type="component" value="Chromosome 8"/>
</dbReference>
<feature type="domain" description="RRM" evidence="2">
    <location>
        <begin position="23"/>
        <end position="105"/>
    </location>
</feature>
<sequence>MEESAIKGLKVFGADAPKPRVLTTVSVEGYDTSLPKYLAELSLRKLFSSCGEILFCRVSRHYGRGILVKSVAFVRFEGGAPEEKALKLNGTDLGGWTLIVKPATWDLPSSVDPMSFATTAEEQSGLADIFIKGERCVEKALELNGCKMGNRTLSIALVVPGPPKRKGVTNSCGKMHPRFFIDPVTKKMKKPQTEWAREMLKRMEMKIERDKKEKKMEKLMKRTMKMKIKTVES</sequence>
<evidence type="ECO:0000259" key="2">
    <source>
        <dbReference type="PROSITE" id="PS50102"/>
    </source>
</evidence>
<evidence type="ECO:0000313" key="3">
    <source>
        <dbReference type="Proteomes" id="UP000694864"/>
    </source>
</evidence>
<dbReference type="PROSITE" id="PS50102">
    <property type="entry name" value="RRM"/>
    <property type="match status" value="1"/>
</dbReference>
<gene>
    <name evidence="4" type="primary">LOC104708698</name>
</gene>
<proteinExistence type="predicted"/>
<keyword evidence="1" id="KW-0694">RNA-binding</keyword>
<dbReference type="GeneID" id="104708698"/>
<dbReference type="Gene3D" id="3.30.70.330">
    <property type="match status" value="1"/>
</dbReference>
<protein>
    <submittedName>
        <fullName evidence="4">Uncharacterized protein LOC104708698 isoform X2</fullName>
    </submittedName>
</protein>
<dbReference type="InterPro" id="IPR035979">
    <property type="entry name" value="RBD_domain_sf"/>
</dbReference>
<dbReference type="InterPro" id="IPR000504">
    <property type="entry name" value="RRM_dom"/>
</dbReference>
<keyword evidence="3" id="KW-1185">Reference proteome</keyword>
<dbReference type="SUPFAM" id="SSF54928">
    <property type="entry name" value="RNA-binding domain, RBD"/>
    <property type="match status" value="1"/>
</dbReference>
<accession>A0ABM0TB83</accession>
<reference evidence="3" key="1">
    <citation type="journal article" date="2014" name="Nat. Commun.">
        <title>The emerging biofuel crop Camelina sativa retains a highly undifferentiated hexaploid genome structure.</title>
        <authorList>
            <person name="Kagale S."/>
            <person name="Koh C."/>
            <person name="Nixon J."/>
            <person name="Bollina V."/>
            <person name="Clarke W.E."/>
            <person name="Tuteja R."/>
            <person name="Spillane C."/>
            <person name="Robinson S.J."/>
            <person name="Links M.G."/>
            <person name="Clarke C."/>
            <person name="Higgins E.E."/>
            <person name="Huebert T."/>
            <person name="Sharpe A.G."/>
            <person name="Parkin I.A."/>
        </authorList>
    </citation>
    <scope>NUCLEOTIDE SEQUENCE [LARGE SCALE GENOMIC DNA]</scope>
    <source>
        <strain evidence="3">cv. DH55</strain>
    </source>
</reference>
<organism evidence="3 4">
    <name type="scientific">Camelina sativa</name>
    <name type="common">False flax</name>
    <name type="synonym">Myagrum sativum</name>
    <dbReference type="NCBI Taxonomy" id="90675"/>
    <lineage>
        <taxon>Eukaryota</taxon>
        <taxon>Viridiplantae</taxon>
        <taxon>Streptophyta</taxon>
        <taxon>Embryophyta</taxon>
        <taxon>Tracheophyta</taxon>
        <taxon>Spermatophyta</taxon>
        <taxon>Magnoliopsida</taxon>
        <taxon>eudicotyledons</taxon>
        <taxon>Gunneridae</taxon>
        <taxon>Pentapetalae</taxon>
        <taxon>rosids</taxon>
        <taxon>malvids</taxon>
        <taxon>Brassicales</taxon>
        <taxon>Brassicaceae</taxon>
        <taxon>Camelineae</taxon>
        <taxon>Camelina</taxon>
    </lineage>
</organism>
<dbReference type="InterPro" id="IPR012677">
    <property type="entry name" value="Nucleotide-bd_a/b_plait_sf"/>
</dbReference>
<evidence type="ECO:0000313" key="4">
    <source>
        <dbReference type="RefSeq" id="XP_010423609.1"/>
    </source>
</evidence>
<dbReference type="Pfam" id="PF00076">
    <property type="entry name" value="RRM_1"/>
    <property type="match status" value="1"/>
</dbReference>
<evidence type="ECO:0000256" key="1">
    <source>
        <dbReference type="PROSITE-ProRule" id="PRU00176"/>
    </source>
</evidence>
<dbReference type="RefSeq" id="XP_010423609.1">
    <property type="nucleotide sequence ID" value="XM_010425307.1"/>
</dbReference>
<reference evidence="4" key="2">
    <citation type="submission" date="2025-08" db="UniProtKB">
        <authorList>
            <consortium name="RefSeq"/>
        </authorList>
    </citation>
    <scope>IDENTIFICATION</scope>
    <source>
        <tissue evidence="4">Leaf</tissue>
    </source>
</reference>
<name>A0ABM0TB83_CAMSA</name>